<dbReference type="AlphaFoldDB" id="A0AB39M9Z0"/>
<gene>
    <name evidence="1" type="ORF">AB5J58_16370</name>
</gene>
<reference evidence="1" key="1">
    <citation type="submission" date="2024-07" db="EMBL/GenBank/DDBJ databases">
        <authorList>
            <person name="Yu S.T."/>
        </authorList>
    </citation>
    <scope>NUCLEOTIDE SEQUENCE</scope>
    <source>
        <strain evidence="1">R08</strain>
    </source>
</reference>
<proteinExistence type="predicted"/>
<protein>
    <submittedName>
        <fullName evidence="1">Uncharacterized protein</fullName>
    </submittedName>
</protein>
<evidence type="ECO:0000313" key="1">
    <source>
        <dbReference type="EMBL" id="XDQ01673.1"/>
    </source>
</evidence>
<name>A0AB39M9Z0_9ACTN</name>
<dbReference type="RefSeq" id="WP_369188012.1">
    <property type="nucleotide sequence ID" value="NZ_CP163431.1"/>
</dbReference>
<dbReference type="EMBL" id="CP163431">
    <property type="protein sequence ID" value="XDQ01673.1"/>
    <property type="molecule type" value="Genomic_DNA"/>
</dbReference>
<accession>A0AB39M9Z0</accession>
<organism evidence="1">
    <name type="scientific">Streptomyces sp. R08</name>
    <dbReference type="NCBI Taxonomy" id="3238624"/>
    <lineage>
        <taxon>Bacteria</taxon>
        <taxon>Bacillati</taxon>
        <taxon>Actinomycetota</taxon>
        <taxon>Actinomycetes</taxon>
        <taxon>Kitasatosporales</taxon>
        <taxon>Streptomycetaceae</taxon>
        <taxon>Streptomyces</taxon>
    </lineage>
</organism>
<sequence length="33" mass="3521">MSLRALRCYGEQDLLPSTRSAGAAPAIGVRCRT</sequence>